<dbReference type="SUPFAM" id="SSF46689">
    <property type="entry name" value="Homeodomain-like"/>
    <property type="match status" value="1"/>
</dbReference>
<evidence type="ECO:0000313" key="2">
    <source>
        <dbReference type="Proteomes" id="UP000184604"/>
    </source>
</evidence>
<dbReference type="InterPro" id="IPR009057">
    <property type="entry name" value="Homeodomain-like_sf"/>
</dbReference>
<accession>A0A1L5F9G6</accession>
<reference evidence="1 2" key="1">
    <citation type="submission" date="2016-12" db="EMBL/GenBank/DDBJ databases">
        <title>Complete genome sequence of Clostridium kluyveri JZZ isolated from the pit mud of a Chinese flavor liquor-making factory.</title>
        <authorList>
            <person name="Wang Y."/>
        </authorList>
    </citation>
    <scope>NUCLEOTIDE SEQUENCE [LARGE SCALE GENOMIC DNA]</scope>
    <source>
        <strain evidence="1 2">JZZ</strain>
    </source>
</reference>
<dbReference type="AlphaFoldDB" id="A0A1L5F9G6"/>
<proteinExistence type="predicted"/>
<name>A0A1L5F9G6_CLOKL</name>
<protein>
    <recommendedName>
        <fullName evidence="3">Winged helix-turn helix domain-containing protein</fullName>
    </recommendedName>
</protein>
<dbReference type="EMBL" id="CP018335">
    <property type="protein sequence ID" value="APM39661.1"/>
    <property type="molecule type" value="Genomic_DNA"/>
</dbReference>
<evidence type="ECO:0008006" key="3">
    <source>
        <dbReference type="Google" id="ProtNLM"/>
    </source>
</evidence>
<dbReference type="NCBIfam" id="NF033545">
    <property type="entry name" value="transpos_IS630"/>
    <property type="match status" value="1"/>
</dbReference>
<dbReference type="Proteomes" id="UP000184604">
    <property type="component" value="Chromosome"/>
</dbReference>
<evidence type="ECO:0000313" key="1">
    <source>
        <dbReference type="EMBL" id="APM39661.1"/>
    </source>
</evidence>
<dbReference type="Pfam" id="PF13565">
    <property type="entry name" value="HTH_32"/>
    <property type="match status" value="1"/>
</dbReference>
<sequence>MGERLKVNCKHSSYDMLKQLYQTEKDVRMKIRLLVILYFGEGYSSLKIAKLVHQSDSTVRRYLHRYNKFGLPGLKDIPHPPKNTILSNEELKEIDKNLSQSPRDSGLEYSNWTGNLLVAMVKNKFNKIISLGTAYNILHELNYSKTRPKKTDKRVNKETLENFRDKLDDLLESKDENTEILYEDEAIITSEPTTTATWSKVGSQTVVKTNSSGTRQRTVIFGAVNPEKGKLTQELNDKGNTENFKSFLK</sequence>
<gene>
    <name evidence="1" type="ORF">BS101_13395</name>
</gene>
<dbReference type="InterPro" id="IPR047655">
    <property type="entry name" value="Transpos_IS630-like"/>
</dbReference>
<organism evidence="1 2">
    <name type="scientific">Clostridium kluyveri</name>
    <dbReference type="NCBI Taxonomy" id="1534"/>
    <lineage>
        <taxon>Bacteria</taxon>
        <taxon>Bacillati</taxon>
        <taxon>Bacillota</taxon>
        <taxon>Clostridia</taxon>
        <taxon>Eubacteriales</taxon>
        <taxon>Clostridiaceae</taxon>
        <taxon>Clostridium</taxon>
    </lineage>
</organism>
<dbReference type="RefSeq" id="WP_073539278.1">
    <property type="nucleotide sequence ID" value="NZ_CP018335.1"/>
</dbReference>